<feature type="region of interest" description="Disordered" evidence="1">
    <location>
        <begin position="587"/>
        <end position="615"/>
    </location>
</feature>
<evidence type="ECO:0000313" key="2">
    <source>
        <dbReference type="EMBL" id="PIL28484.1"/>
    </source>
</evidence>
<feature type="region of interest" description="Disordered" evidence="1">
    <location>
        <begin position="442"/>
        <end position="543"/>
    </location>
</feature>
<feature type="compositionally biased region" description="Basic and acidic residues" evidence="1">
    <location>
        <begin position="518"/>
        <end position="532"/>
    </location>
</feature>
<gene>
    <name evidence="2" type="ORF">GSI_08522</name>
</gene>
<dbReference type="PANTHER" id="PTHR46579">
    <property type="entry name" value="F5/8 TYPE C DOMAIN-CONTAINING PROTEIN-RELATED"/>
    <property type="match status" value="1"/>
</dbReference>
<comment type="caution">
    <text evidence="2">The sequence shown here is derived from an EMBL/GenBank/DDBJ whole genome shotgun (WGS) entry which is preliminary data.</text>
</comment>
<name>A0A2G8S424_9APHY</name>
<reference evidence="2 3" key="1">
    <citation type="journal article" date="2015" name="Sci. Rep.">
        <title>Chromosome-level genome map provides insights into diverse defense mechanisms in the medicinal fungus Ganoderma sinense.</title>
        <authorList>
            <person name="Zhu Y."/>
            <person name="Xu J."/>
            <person name="Sun C."/>
            <person name="Zhou S."/>
            <person name="Xu H."/>
            <person name="Nelson D.R."/>
            <person name="Qian J."/>
            <person name="Song J."/>
            <person name="Luo H."/>
            <person name="Xiang L."/>
            <person name="Li Y."/>
            <person name="Xu Z."/>
            <person name="Ji A."/>
            <person name="Wang L."/>
            <person name="Lu S."/>
            <person name="Hayward A."/>
            <person name="Sun W."/>
            <person name="Li X."/>
            <person name="Schwartz D.C."/>
            <person name="Wang Y."/>
            <person name="Chen S."/>
        </authorList>
    </citation>
    <scope>NUCLEOTIDE SEQUENCE [LARGE SCALE GENOMIC DNA]</scope>
    <source>
        <strain evidence="2 3">ZZ0214-1</strain>
    </source>
</reference>
<feature type="compositionally biased region" description="Basic and acidic residues" evidence="1">
    <location>
        <begin position="46"/>
        <end position="56"/>
    </location>
</feature>
<dbReference type="AlphaFoldDB" id="A0A2G8S424"/>
<dbReference type="OrthoDB" id="3269001at2759"/>
<protein>
    <submittedName>
        <fullName evidence="2">Uncharacterized protein</fullName>
    </submittedName>
</protein>
<feature type="compositionally biased region" description="Low complexity" evidence="1">
    <location>
        <begin position="139"/>
        <end position="155"/>
    </location>
</feature>
<feature type="compositionally biased region" description="Basic and acidic residues" evidence="1">
    <location>
        <begin position="474"/>
        <end position="483"/>
    </location>
</feature>
<feature type="region of interest" description="Disordered" evidence="1">
    <location>
        <begin position="128"/>
        <end position="172"/>
    </location>
</feature>
<feature type="compositionally biased region" description="Acidic residues" evidence="1">
    <location>
        <begin position="57"/>
        <end position="67"/>
    </location>
</feature>
<feature type="region of interest" description="Disordered" evidence="1">
    <location>
        <begin position="193"/>
        <end position="214"/>
    </location>
</feature>
<evidence type="ECO:0000313" key="3">
    <source>
        <dbReference type="Proteomes" id="UP000230002"/>
    </source>
</evidence>
<dbReference type="Pfam" id="PF02992">
    <property type="entry name" value="Transposase_21"/>
    <property type="match status" value="1"/>
</dbReference>
<feature type="compositionally biased region" description="Low complexity" evidence="1">
    <location>
        <begin position="200"/>
        <end position="214"/>
    </location>
</feature>
<dbReference type="STRING" id="1077348.A0A2G8S424"/>
<sequence length="1274" mass="142901">MAQLPTQVVPYSFSARVLIRPGTVTILQDGAPPSPDVVDSKLTLTRRFEDDPRALEEESGTSDEEDSGMLPKSLHATSRSTLRPSRAKGSARVAAPVGSGWVEADHSLSEVTPSRSATPAPSIIHVHVSQSRQGTPAHSRQPTPQPSTSSAPPESNRGRTQKPSSHFPSLDDLSSMLKNRCVTRSASRSSLNIEQCHLDSPSSSTSANRGSASTYRAAPVIDDDDDDFSQYERITKKCLQTDEEKTAGKKYLTAWFYSEAGYSLSAPPTGMAKHPRLEIGDLFFHVVTHLEEPQMWMWVETSDGKRLWKIVVKGESRREDNRRLIVGSDSKKTVKKPVWVTDTWYKKMVMKDTAKNKGKGKTVARLRLLRTAFSGRSTIPHAHVRPVSSSKTMPTVCKCTQCLRYRYQAIDGSYKRGRKVSEVVARDHKLASAMTQRLEMEAHHLSRKKEDKSVKDGGSKASDRSKSRGVQHPFSEKESRSSEGRGNNGDNVGGDDPSKSNDHLNGVIVIQQSRRSGSSKEDWRSSGSRKGEGGGTQPTEDETIAGNAIFLATFQEDKPRELPVREHDHVCSNFSAAPRASVFDADGAESVEEVSADPAPSLAGRSQMPDEISDEDIRRRTRELGALESSFTLRSRVITRYMELKFESPPVSSTDPPTELERRHFNSAMVQDHRGWVALELGTLGSLPPVNDKQADKHRDVLIRDFKKELTRLDDIVQRAWEREMAAAGFIRITDKGVLPPISVEPLDIFDPDHTEIPHFILAALFMVTILHTLASVARPYTQFILATIQVLLFGALAWSTNPLAKAVLDASQKALLKCIPLDIRTALSLFELEPDIVLYAVCPTCNSTYPPDPRKPDDPYPHYCMYQETDKPVCGATLVSEVQLAPPRGKKLARIAYRPLRSYPYHSIKSYLARLFCRLEAENLMESSWDRPATGKDGPWEDIIDAPAFREFLGPDGKTRFSVQTDSCINLVFSLFIDWFNPYGNKQAGKSHSIGAVYLINNNLPPHLRFRPEYVYLAAVIPGPKEPSLDQINHFLHPLVDEFLELWHLGIYLERTAARSAGRLIRAAIILLICDLPALRKAAGFVHYSSHHFCSMCPLPKDQISNAERSTWPKSRSWEEHLQIARKWRDAATDKERKEIFNRFGLRWSELLRLEYWNPTKYAVVDTMHNLFLGELRHHCMEVWGISGIGESSSPRALASHSSDDQRVHLDRVLRALLEESREKAGKKLMAIRRDYLLAIAKYNNISLPDGELLKREVADALVAWVRHFKHHK</sequence>
<dbReference type="InterPro" id="IPR004242">
    <property type="entry name" value="Transposase_21"/>
</dbReference>
<keyword evidence="3" id="KW-1185">Reference proteome</keyword>
<feature type="compositionally biased region" description="Basic and acidic residues" evidence="1">
    <location>
        <begin position="442"/>
        <end position="466"/>
    </location>
</feature>
<accession>A0A2G8S424</accession>
<proteinExistence type="predicted"/>
<dbReference type="EMBL" id="AYKW01000023">
    <property type="protein sequence ID" value="PIL28484.1"/>
    <property type="molecule type" value="Genomic_DNA"/>
</dbReference>
<dbReference type="Proteomes" id="UP000230002">
    <property type="component" value="Unassembled WGS sequence"/>
</dbReference>
<feature type="region of interest" description="Disordered" evidence="1">
    <location>
        <begin position="30"/>
        <end position="94"/>
    </location>
</feature>
<dbReference type="PANTHER" id="PTHR46579:SF2">
    <property type="entry name" value="C2H2-TYPE DOMAIN-CONTAINING PROTEIN"/>
    <property type="match status" value="1"/>
</dbReference>
<evidence type="ECO:0000256" key="1">
    <source>
        <dbReference type="SAM" id="MobiDB-lite"/>
    </source>
</evidence>
<feature type="compositionally biased region" description="Polar residues" evidence="1">
    <location>
        <begin position="128"/>
        <end position="138"/>
    </location>
</feature>
<organism evidence="2 3">
    <name type="scientific">Ganoderma sinense ZZ0214-1</name>
    <dbReference type="NCBI Taxonomy" id="1077348"/>
    <lineage>
        <taxon>Eukaryota</taxon>
        <taxon>Fungi</taxon>
        <taxon>Dikarya</taxon>
        <taxon>Basidiomycota</taxon>
        <taxon>Agaricomycotina</taxon>
        <taxon>Agaricomycetes</taxon>
        <taxon>Polyporales</taxon>
        <taxon>Polyporaceae</taxon>
        <taxon>Ganoderma</taxon>
    </lineage>
</organism>